<feature type="non-terminal residue" evidence="2">
    <location>
        <position position="45"/>
    </location>
</feature>
<dbReference type="AlphaFoldDB" id="A0A093C4Q8"/>
<accession>A0A093C4Q8</accession>
<evidence type="ECO:0000313" key="2">
    <source>
        <dbReference type="EMBL" id="KFV09423.1"/>
    </source>
</evidence>
<reference evidence="2 3" key="1">
    <citation type="submission" date="2014-04" db="EMBL/GenBank/DDBJ databases">
        <title>Genome evolution of avian class.</title>
        <authorList>
            <person name="Zhang G."/>
            <person name="Li C."/>
        </authorList>
    </citation>
    <scope>NUCLEOTIDE SEQUENCE [LARGE SCALE GENOMIC DNA]</scope>
    <source>
        <strain evidence="2">BGI_N339</strain>
    </source>
</reference>
<evidence type="ECO:0008006" key="4">
    <source>
        <dbReference type="Google" id="ProtNLM"/>
    </source>
</evidence>
<evidence type="ECO:0000256" key="1">
    <source>
        <dbReference type="SAM" id="SignalP"/>
    </source>
</evidence>
<keyword evidence="3" id="KW-1185">Reference proteome</keyword>
<name>A0A093C4Q8_9AVES</name>
<dbReference type="EMBL" id="KL236832">
    <property type="protein sequence ID" value="KFV09423.1"/>
    <property type="molecule type" value="Genomic_DNA"/>
</dbReference>
<organism evidence="2 3">
    <name type="scientific">Pterocles gutturalis</name>
    <name type="common">yellow-throated sandgrouse</name>
    <dbReference type="NCBI Taxonomy" id="240206"/>
    <lineage>
        <taxon>Eukaryota</taxon>
        <taxon>Metazoa</taxon>
        <taxon>Chordata</taxon>
        <taxon>Craniata</taxon>
        <taxon>Vertebrata</taxon>
        <taxon>Euteleostomi</taxon>
        <taxon>Archelosauria</taxon>
        <taxon>Archosauria</taxon>
        <taxon>Dinosauria</taxon>
        <taxon>Saurischia</taxon>
        <taxon>Theropoda</taxon>
        <taxon>Coelurosauria</taxon>
        <taxon>Aves</taxon>
        <taxon>Neognathae</taxon>
        <taxon>Neoaves</taxon>
        <taxon>Columbimorphae</taxon>
        <taxon>Pterocliformes</taxon>
        <taxon>Pteroclidae</taxon>
        <taxon>Pterocles</taxon>
    </lineage>
</organism>
<gene>
    <name evidence="2" type="ORF">N339_06830</name>
</gene>
<keyword evidence="1" id="KW-0732">Signal</keyword>
<feature type="chain" id="PRO_5001884823" description="Interleukin-2" evidence="1">
    <location>
        <begin position="17"/>
        <end position="45"/>
    </location>
</feature>
<sequence length="45" mass="5205">MYFHLFLLLFSSGASSNFLPLKPHLQNKTKNTIIHEMLCLLEAEN</sequence>
<dbReference type="Proteomes" id="UP000053149">
    <property type="component" value="Unassembled WGS sequence"/>
</dbReference>
<evidence type="ECO:0000313" key="3">
    <source>
        <dbReference type="Proteomes" id="UP000053149"/>
    </source>
</evidence>
<proteinExistence type="predicted"/>
<feature type="signal peptide" evidence="1">
    <location>
        <begin position="1"/>
        <end position="16"/>
    </location>
</feature>
<protein>
    <recommendedName>
        <fullName evidence="4">Interleukin-2</fullName>
    </recommendedName>
</protein>